<evidence type="ECO:0000313" key="5">
    <source>
        <dbReference type="Proteomes" id="UP000038830"/>
    </source>
</evidence>
<feature type="domain" description="PIH1 N-terminal" evidence="2">
    <location>
        <begin position="8"/>
        <end position="150"/>
    </location>
</feature>
<proteinExistence type="inferred from homology"/>
<dbReference type="Gene3D" id="2.60.40.4160">
    <property type="match status" value="1"/>
</dbReference>
<accession>A0A0H5BZX9</accession>
<gene>
    <name evidence="4" type="ORF">BN1211_1052</name>
</gene>
<dbReference type="PANTHER" id="PTHR22997">
    <property type="entry name" value="PIH1 DOMAIN-CONTAINING PROTEIN 1"/>
    <property type="match status" value="1"/>
</dbReference>
<name>A0A0H5BZX9_CYBJN</name>
<protein>
    <recommendedName>
        <fullName evidence="6">PIH1 N-terminal domain-containing protein</fullName>
    </recommendedName>
</protein>
<evidence type="ECO:0000259" key="2">
    <source>
        <dbReference type="Pfam" id="PF08190"/>
    </source>
</evidence>
<dbReference type="EMBL" id="CDQK01000001">
    <property type="protein sequence ID" value="CEP21048.1"/>
    <property type="molecule type" value="Genomic_DNA"/>
</dbReference>
<dbReference type="GO" id="GO:0005737">
    <property type="term" value="C:cytoplasm"/>
    <property type="evidence" value="ECO:0007669"/>
    <property type="project" value="TreeGrafter"/>
</dbReference>
<evidence type="ECO:0008006" key="6">
    <source>
        <dbReference type="Google" id="ProtNLM"/>
    </source>
</evidence>
<dbReference type="GO" id="GO:0006364">
    <property type="term" value="P:rRNA processing"/>
    <property type="evidence" value="ECO:0007669"/>
    <property type="project" value="TreeGrafter"/>
</dbReference>
<dbReference type="GO" id="GO:1990904">
    <property type="term" value="C:ribonucleoprotein complex"/>
    <property type="evidence" value="ECO:0007669"/>
    <property type="project" value="TreeGrafter"/>
</dbReference>
<evidence type="ECO:0000313" key="4">
    <source>
        <dbReference type="EMBL" id="CEP21048.1"/>
    </source>
</evidence>
<dbReference type="InterPro" id="IPR041441">
    <property type="entry name" value="Pih1_CS_Ascomycota"/>
</dbReference>
<feature type="domain" description="Pih1 Ascomycota CS" evidence="3">
    <location>
        <begin position="231"/>
        <end position="315"/>
    </location>
</feature>
<dbReference type="Proteomes" id="UP000038830">
    <property type="component" value="Unassembled WGS sequence"/>
</dbReference>
<sequence>MNTADELVTITPTGSFVIKTRLQVGTTTPKYRAANTKVFINVCTSPLIPLPEKSYNPPETYQLIMSNEWEIPIVASEERDSTDKKGQLSYVYDCVINDEAMSWIHRDPQLREIVMEWCMESVEVRSELTLDREQISVPKMVSKGAPQEIKLLKSELHGTAGSTLDGPDDVIQLKRLVDDDEDLDINLDINEPLPKPNRKPLIQEIKELEINDTKPEQAPKVRPEEAKKERLKYETSMSKINLANGYKLRIEIKSQNSSSLDYTLSLDRSRNAIVLQNENRNYESKDLELALPDIFQTPEIKSFFVATERKLVLFIK</sequence>
<evidence type="ECO:0000256" key="1">
    <source>
        <dbReference type="ARBA" id="ARBA00008511"/>
    </source>
</evidence>
<dbReference type="Pfam" id="PF18482">
    <property type="entry name" value="Pih1_fungal_CS"/>
    <property type="match status" value="1"/>
</dbReference>
<dbReference type="GO" id="GO:0000492">
    <property type="term" value="P:box C/D snoRNP assembly"/>
    <property type="evidence" value="ECO:0007669"/>
    <property type="project" value="TreeGrafter"/>
</dbReference>
<reference evidence="5" key="1">
    <citation type="journal article" date="2015" name="J. Biotechnol.">
        <title>The structure of the Cyberlindnera jadinii genome and its relation to Candida utilis analyzed by the occurrence of single nucleotide polymorphisms.</title>
        <authorList>
            <person name="Rupp O."/>
            <person name="Brinkrolf K."/>
            <person name="Buerth C."/>
            <person name="Kunigo M."/>
            <person name="Schneider J."/>
            <person name="Jaenicke S."/>
            <person name="Goesmann A."/>
            <person name="Puehler A."/>
            <person name="Jaeger K.-E."/>
            <person name="Ernst J.F."/>
        </authorList>
    </citation>
    <scope>NUCLEOTIDE SEQUENCE [LARGE SCALE GENOMIC DNA]</scope>
    <source>
        <strain evidence="5">ATCC 18201 / CBS 1600 / BCRC 20928 / JCM 3617 / NBRC 0987 / NRRL Y-1542</strain>
    </source>
</reference>
<dbReference type="PANTHER" id="PTHR22997:SF0">
    <property type="entry name" value="PIH1 DOMAIN-CONTAINING PROTEIN 1"/>
    <property type="match status" value="1"/>
</dbReference>
<organism evidence="4 5">
    <name type="scientific">Cyberlindnera jadinii (strain ATCC 18201 / CBS 1600 / BCRC 20928 / JCM 3617 / NBRC 0987 / NRRL Y-1542)</name>
    <name type="common">Torula yeast</name>
    <name type="synonym">Candida utilis</name>
    <dbReference type="NCBI Taxonomy" id="983966"/>
    <lineage>
        <taxon>Eukaryota</taxon>
        <taxon>Fungi</taxon>
        <taxon>Dikarya</taxon>
        <taxon>Ascomycota</taxon>
        <taxon>Saccharomycotina</taxon>
        <taxon>Saccharomycetes</taxon>
        <taxon>Phaffomycetales</taxon>
        <taxon>Phaffomycetaceae</taxon>
        <taxon>Cyberlindnera</taxon>
    </lineage>
</organism>
<dbReference type="GO" id="GO:0097255">
    <property type="term" value="C:R2TP complex"/>
    <property type="evidence" value="ECO:0007669"/>
    <property type="project" value="TreeGrafter"/>
</dbReference>
<dbReference type="InterPro" id="IPR012981">
    <property type="entry name" value="PIH1_N"/>
</dbReference>
<dbReference type="InterPro" id="IPR050734">
    <property type="entry name" value="PIH1/Kintoun_subfamily"/>
</dbReference>
<dbReference type="AlphaFoldDB" id="A0A0H5BZX9"/>
<evidence type="ECO:0000259" key="3">
    <source>
        <dbReference type="Pfam" id="PF18482"/>
    </source>
</evidence>
<dbReference type="Pfam" id="PF08190">
    <property type="entry name" value="PIH1"/>
    <property type="match status" value="1"/>
</dbReference>
<comment type="similarity">
    <text evidence="1">Belongs to the PIH1 family.</text>
</comment>